<reference evidence="13 14" key="1">
    <citation type="submission" date="2024-01" db="EMBL/GenBank/DDBJ databases">
        <authorList>
            <person name="Waweru B."/>
        </authorList>
    </citation>
    <scope>NUCLEOTIDE SEQUENCE [LARGE SCALE GENOMIC DNA]</scope>
</reference>
<dbReference type="InterPro" id="IPR001461">
    <property type="entry name" value="Aspartic_peptidase_A1"/>
</dbReference>
<dbReference type="InterPro" id="IPR033823">
    <property type="entry name" value="Nucellin"/>
</dbReference>
<dbReference type="PANTHER" id="PTHR13683">
    <property type="entry name" value="ASPARTYL PROTEASES"/>
    <property type="match status" value="1"/>
</dbReference>
<feature type="signal peptide" evidence="11">
    <location>
        <begin position="1"/>
        <end position="31"/>
    </location>
</feature>
<feature type="active site" evidence="9">
    <location>
        <position position="286"/>
    </location>
</feature>
<dbReference type="InterPro" id="IPR032799">
    <property type="entry name" value="TAXi_C"/>
</dbReference>
<sequence>MEKESQRSVSLVMTMLLFFIVMTANFQGCLSAASQTPIKGKSTTLDNDRVGSSVVFRVTGNVYPTGYYSVILNIGNPPKAFDLDIDTGSDLTWVQCDAPCKGCTKPRDELYNPKNNLVPCSNSLCQAVSTGKNYNCEVPTEQCDYEVEYADLGSSLGVLLSDYVPLRLTNGSLLRPRIAFGCGYNQKYLGLHSPPDTAGILGLGRGKASILSQLRTMGITKNVVGHCFGRVREGFLFFGDHLLPSSGITWTPMLHSSSDTLYSSGPAELLFGGKPTGIKGLQLIFDSGSSYAYFNAQVYQSVLNLVRKDLTGKPLKDAPEEKALAVCWKTAKPIKSIIDIKGYFKPLTINFTNAKNVQLQLAPEDYLIITKDGNVCLGILNGSEQGLENFNVIGDIFMQDRVVVYDNEKQQIGCVDREYNGGISHQPYAAYFDILEERCPATYAFEKANELIDTQLFNKK</sequence>
<evidence type="ECO:0000256" key="7">
    <source>
        <dbReference type="ARBA" id="ARBA00068871"/>
    </source>
</evidence>
<dbReference type="EMBL" id="CAWUPB010001173">
    <property type="protein sequence ID" value="CAK7346953.1"/>
    <property type="molecule type" value="Genomic_DNA"/>
</dbReference>
<evidence type="ECO:0000256" key="4">
    <source>
        <dbReference type="ARBA" id="ARBA00022737"/>
    </source>
</evidence>
<evidence type="ECO:0000313" key="13">
    <source>
        <dbReference type="EMBL" id="CAK7346953.1"/>
    </source>
</evidence>
<feature type="domain" description="Peptidase A1" evidence="12">
    <location>
        <begin position="68"/>
        <end position="415"/>
    </location>
</feature>
<dbReference type="InterPro" id="IPR033121">
    <property type="entry name" value="PEPTIDASE_A1"/>
</dbReference>
<dbReference type="FunFam" id="2.40.70.10:FF:000015">
    <property type="entry name" value="Aspartyl protease family protein"/>
    <property type="match status" value="1"/>
</dbReference>
<feature type="active site" evidence="9">
    <location>
        <position position="86"/>
    </location>
</feature>
<keyword evidence="2 10" id="KW-0645">Protease</keyword>
<keyword evidence="3 11" id="KW-0732">Signal</keyword>
<dbReference type="InterPro" id="IPR001969">
    <property type="entry name" value="Aspartic_peptidase_AS"/>
</dbReference>
<accession>A0AAV1S9D7</accession>
<dbReference type="GO" id="GO:0004190">
    <property type="term" value="F:aspartic-type endopeptidase activity"/>
    <property type="evidence" value="ECO:0007669"/>
    <property type="project" value="UniProtKB-KW"/>
</dbReference>
<dbReference type="SUPFAM" id="SSF50630">
    <property type="entry name" value="Acid proteases"/>
    <property type="match status" value="1"/>
</dbReference>
<dbReference type="FunFam" id="2.40.70.10:FF:000027">
    <property type="entry name" value="Aspartic proteinase Asp1 isoform A"/>
    <property type="match status" value="1"/>
</dbReference>
<evidence type="ECO:0000256" key="9">
    <source>
        <dbReference type="PIRSR" id="PIRSR601461-1"/>
    </source>
</evidence>
<evidence type="ECO:0000256" key="2">
    <source>
        <dbReference type="ARBA" id="ARBA00022670"/>
    </source>
</evidence>
<name>A0AAV1S9D7_9ROSI</name>
<evidence type="ECO:0000256" key="8">
    <source>
        <dbReference type="ARBA" id="ARBA00077656"/>
    </source>
</evidence>
<keyword evidence="14" id="KW-1185">Reference proteome</keyword>
<evidence type="ECO:0000256" key="10">
    <source>
        <dbReference type="RuleBase" id="RU000454"/>
    </source>
</evidence>
<evidence type="ECO:0000259" key="12">
    <source>
        <dbReference type="PROSITE" id="PS51767"/>
    </source>
</evidence>
<organism evidence="13 14">
    <name type="scientific">Dovyalis caffra</name>
    <dbReference type="NCBI Taxonomy" id="77055"/>
    <lineage>
        <taxon>Eukaryota</taxon>
        <taxon>Viridiplantae</taxon>
        <taxon>Streptophyta</taxon>
        <taxon>Embryophyta</taxon>
        <taxon>Tracheophyta</taxon>
        <taxon>Spermatophyta</taxon>
        <taxon>Magnoliopsida</taxon>
        <taxon>eudicotyledons</taxon>
        <taxon>Gunneridae</taxon>
        <taxon>Pentapetalae</taxon>
        <taxon>rosids</taxon>
        <taxon>fabids</taxon>
        <taxon>Malpighiales</taxon>
        <taxon>Salicaceae</taxon>
        <taxon>Flacourtieae</taxon>
        <taxon>Dovyalis</taxon>
    </lineage>
</organism>
<dbReference type="AlphaFoldDB" id="A0AAV1S9D7"/>
<dbReference type="PRINTS" id="PR00792">
    <property type="entry name" value="PEPSIN"/>
</dbReference>
<dbReference type="InterPro" id="IPR032861">
    <property type="entry name" value="TAXi_N"/>
</dbReference>
<dbReference type="GO" id="GO:0006508">
    <property type="term" value="P:proteolysis"/>
    <property type="evidence" value="ECO:0007669"/>
    <property type="project" value="UniProtKB-KW"/>
</dbReference>
<dbReference type="CDD" id="cd05475">
    <property type="entry name" value="nucellin_like"/>
    <property type="match status" value="1"/>
</dbReference>
<protein>
    <recommendedName>
        <fullName evidence="7">Aspartic proteinase Asp1</fullName>
    </recommendedName>
    <alternativeName>
        <fullName evidence="8">Nucellin-like protein</fullName>
    </alternativeName>
</protein>
<dbReference type="PROSITE" id="PS51767">
    <property type="entry name" value="PEPTIDASE_A1"/>
    <property type="match status" value="1"/>
</dbReference>
<feature type="chain" id="PRO_5043617784" description="Aspartic proteinase Asp1" evidence="11">
    <location>
        <begin position="32"/>
        <end position="460"/>
    </location>
</feature>
<keyword evidence="5 10" id="KW-0064">Aspartyl protease</keyword>
<evidence type="ECO:0000313" key="14">
    <source>
        <dbReference type="Proteomes" id="UP001314170"/>
    </source>
</evidence>
<comment type="similarity">
    <text evidence="1 10">Belongs to the peptidase A1 family.</text>
</comment>
<keyword evidence="4" id="KW-0677">Repeat</keyword>
<dbReference type="InterPro" id="IPR021109">
    <property type="entry name" value="Peptidase_aspartic_dom_sf"/>
</dbReference>
<proteinExistence type="inferred from homology"/>
<evidence type="ECO:0000256" key="6">
    <source>
        <dbReference type="ARBA" id="ARBA00022801"/>
    </source>
</evidence>
<gene>
    <name evidence="13" type="ORF">DCAF_LOCUS19632</name>
</gene>
<keyword evidence="6 10" id="KW-0378">Hydrolase</keyword>
<dbReference type="PROSITE" id="PS00141">
    <property type="entry name" value="ASP_PROTEASE"/>
    <property type="match status" value="1"/>
</dbReference>
<dbReference type="Pfam" id="PF14543">
    <property type="entry name" value="TAXi_N"/>
    <property type="match status" value="1"/>
</dbReference>
<dbReference type="Pfam" id="PF14541">
    <property type="entry name" value="TAXi_C"/>
    <property type="match status" value="1"/>
</dbReference>
<dbReference type="Gene3D" id="2.40.70.10">
    <property type="entry name" value="Acid Proteases"/>
    <property type="match status" value="2"/>
</dbReference>
<evidence type="ECO:0000256" key="11">
    <source>
        <dbReference type="SAM" id="SignalP"/>
    </source>
</evidence>
<comment type="caution">
    <text evidence="13">The sequence shown here is derived from an EMBL/GenBank/DDBJ whole genome shotgun (WGS) entry which is preliminary data.</text>
</comment>
<evidence type="ECO:0000256" key="3">
    <source>
        <dbReference type="ARBA" id="ARBA00022729"/>
    </source>
</evidence>
<evidence type="ECO:0000256" key="5">
    <source>
        <dbReference type="ARBA" id="ARBA00022750"/>
    </source>
</evidence>
<dbReference type="PANTHER" id="PTHR13683:SF227">
    <property type="entry name" value="EUKARYOTIC ASPARTYL PROTEASE FAMILY PROTEIN"/>
    <property type="match status" value="1"/>
</dbReference>
<evidence type="ECO:0000256" key="1">
    <source>
        <dbReference type="ARBA" id="ARBA00007447"/>
    </source>
</evidence>
<dbReference type="Proteomes" id="UP001314170">
    <property type="component" value="Unassembled WGS sequence"/>
</dbReference>